<dbReference type="PROSITE" id="PS50863">
    <property type="entry name" value="B3"/>
    <property type="match status" value="2"/>
</dbReference>
<dbReference type="Proteomes" id="UP000233837">
    <property type="component" value="Unassembled WGS sequence"/>
</dbReference>
<dbReference type="CDD" id="cd10017">
    <property type="entry name" value="B3_DNA"/>
    <property type="match status" value="2"/>
</dbReference>
<evidence type="ECO:0000256" key="5">
    <source>
        <dbReference type="ARBA" id="ARBA00023242"/>
    </source>
</evidence>
<dbReference type="AlphaFoldDB" id="A0A2I0W5D4"/>
<dbReference type="SUPFAM" id="SSF101936">
    <property type="entry name" value="DNA-binding pseudobarrel domain"/>
    <property type="match status" value="2"/>
</dbReference>
<reference evidence="7 8" key="2">
    <citation type="journal article" date="2017" name="Nature">
        <title>The Apostasia genome and the evolution of orchids.</title>
        <authorList>
            <person name="Zhang G.Q."/>
            <person name="Liu K.W."/>
            <person name="Li Z."/>
            <person name="Lohaus R."/>
            <person name="Hsiao Y.Y."/>
            <person name="Niu S.C."/>
            <person name="Wang J.Y."/>
            <person name="Lin Y.C."/>
            <person name="Xu Q."/>
            <person name="Chen L.J."/>
            <person name="Yoshida K."/>
            <person name="Fujiwara S."/>
            <person name="Wang Z.W."/>
            <person name="Zhang Y.Q."/>
            <person name="Mitsuda N."/>
            <person name="Wang M."/>
            <person name="Liu G.H."/>
            <person name="Pecoraro L."/>
            <person name="Huang H.X."/>
            <person name="Xiao X.J."/>
            <person name="Lin M."/>
            <person name="Wu X.Y."/>
            <person name="Wu W.L."/>
            <person name="Chen Y.Y."/>
            <person name="Chang S.B."/>
            <person name="Sakamoto S."/>
            <person name="Ohme-Takagi M."/>
            <person name="Yagi M."/>
            <person name="Zeng S.J."/>
            <person name="Shen C.Y."/>
            <person name="Yeh C.M."/>
            <person name="Luo Y.B."/>
            <person name="Tsai W.C."/>
            <person name="Van de Peer Y."/>
            <person name="Liu Z.J."/>
        </authorList>
    </citation>
    <scope>NUCLEOTIDE SEQUENCE [LARGE SCALE GENOMIC DNA]</scope>
    <source>
        <tissue evidence="7">The whole plant</tissue>
    </source>
</reference>
<dbReference type="Pfam" id="PF02362">
    <property type="entry name" value="B3"/>
    <property type="match status" value="2"/>
</dbReference>
<organism evidence="7 8">
    <name type="scientific">Dendrobium catenatum</name>
    <dbReference type="NCBI Taxonomy" id="906689"/>
    <lineage>
        <taxon>Eukaryota</taxon>
        <taxon>Viridiplantae</taxon>
        <taxon>Streptophyta</taxon>
        <taxon>Embryophyta</taxon>
        <taxon>Tracheophyta</taxon>
        <taxon>Spermatophyta</taxon>
        <taxon>Magnoliopsida</taxon>
        <taxon>Liliopsida</taxon>
        <taxon>Asparagales</taxon>
        <taxon>Orchidaceae</taxon>
        <taxon>Epidendroideae</taxon>
        <taxon>Malaxideae</taxon>
        <taxon>Dendrobiinae</taxon>
        <taxon>Dendrobium</taxon>
    </lineage>
</organism>
<evidence type="ECO:0000256" key="4">
    <source>
        <dbReference type="ARBA" id="ARBA00023163"/>
    </source>
</evidence>
<proteinExistence type="predicted"/>
<dbReference type="EMBL" id="KZ502909">
    <property type="protein sequence ID" value="PKU70874.1"/>
    <property type="molecule type" value="Genomic_DNA"/>
</dbReference>
<dbReference type="Gene3D" id="2.40.330.10">
    <property type="entry name" value="DNA-binding pseudobarrel domain"/>
    <property type="match status" value="2"/>
</dbReference>
<keyword evidence="8" id="KW-1185">Reference proteome</keyword>
<evidence type="ECO:0000313" key="8">
    <source>
        <dbReference type="Proteomes" id="UP000233837"/>
    </source>
</evidence>
<dbReference type="SMART" id="SM01019">
    <property type="entry name" value="B3"/>
    <property type="match status" value="2"/>
</dbReference>
<keyword evidence="3" id="KW-0238">DNA-binding</keyword>
<dbReference type="GO" id="GO:0005634">
    <property type="term" value="C:nucleus"/>
    <property type="evidence" value="ECO:0007669"/>
    <property type="project" value="UniProtKB-SubCell"/>
</dbReference>
<dbReference type="PANTHER" id="PTHR31391">
    <property type="entry name" value="B3 DOMAIN-CONTAINING PROTEIN OS11G0197600-RELATED"/>
    <property type="match status" value="1"/>
</dbReference>
<dbReference type="PANTHER" id="PTHR31391:SF155">
    <property type="entry name" value="B3 DOMAIN-CONTAINING PROTEIN OS11G0197600"/>
    <property type="match status" value="1"/>
</dbReference>
<gene>
    <name evidence="7" type="ORF">MA16_Dca019131</name>
</gene>
<protein>
    <submittedName>
        <fullName evidence="7">B3 domain-containing protein</fullName>
    </submittedName>
</protein>
<keyword evidence="5" id="KW-0539">Nucleus</keyword>
<sequence length="383" mass="43889">MPKSNSPPESTPRRSYHFFKIYLPNLSSTHMRIPPAFHRHVEGRAPARFYLKGPSEFIWGVDLVKKPDGLFFSDGWETFALDHALAAGDFLLFEYNGNSTFSVMIFDNTACEKEVAFFARPTCDEKVSFSFDERVKEEKKDNSYVGTNQPVKKRTRTLPGTNNECSEVFMARMWSMQRQAAQALISGRLDHSRDSSNLFNNAIECPSDANLVLSDNRANDASRKKRYRGFVSQRRPVTQKERDDALAKAQSFKSENPCFMMVMKGSYVYNGFYLTLPGPFPFKHLPDYNGELFLHDPNKQQWAVRYIFSKRPALSGGWGKFAVGNNLETDDVCIFELIKKKHMKVHIFRVLEDIKPLLRPGQVKDLVANDEANGNFKALIDYQ</sequence>
<evidence type="ECO:0000313" key="7">
    <source>
        <dbReference type="EMBL" id="PKU70874.1"/>
    </source>
</evidence>
<reference evidence="7 8" key="1">
    <citation type="journal article" date="2016" name="Sci. Rep.">
        <title>The Dendrobium catenatum Lindl. genome sequence provides insights into polysaccharide synthase, floral development and adaptive evolution.</title>
        <authorList>
            <person name="Zhang G.Q."/>
            <person name="Xu Q."/>
            <person name="Bian C."/>
            <person name="Tsai W.C."/>
            <person name="Yeh C.M."/>
            <person name="Liu K.W."/>
            <person name="Yoshida K."/>
            <person name="Zhang L.S."/>
            <person name="Chang S.B."/>
            <person name="Chen F."/>
            <person name="Shi Y."/>
            <person name="Su Y.Y."/>
            <person name="Zhang Y.Q."/>
            <person name="Chen L.J."/>
            <person name="Yin Y."/>
            <person name="Lin M."/>
            <person name="Huang H."/>
            <person name="Deng H."/>
            <person name="Wang Z.W."/>
            <person name="Zhu S.L."/>
            <person name="Zhao X."/>
            <person name="Deng C."/>
            <person name="Niu S.C."/>
            <person name="Huang J."/>
            <person name="Wang M."/>
            <person name="Liu G.H."/>
            <person name="Yang H.J."/>
            <person name="Xiao X.J."/>
            <person name="Hsiao Y.Y."/>
            <person name="Wu W.L."/>
            <person name="Chen Y.Y."/>
            <person name="Mitsuda N."/>
            <person name="Ohme-Takagi M."/>
            <person name="Luo Y.B."/>
            <person name="Van de Peer Y."/>
            <person name="Liu Z.J."/>
        </authorList>
    </citation>
    <scope>NUCLEOTIDE SEQUENCE [LARGE SCALE GENOMIC DNA]</scope>
    <source>
        <tissue evidence="7">The whole plant</tissue>
    </source>
</reference>
<evidence type="ECO:0000256" key="2">
    <source>
        <dbReference type="ARBA" id="ARBA00023015"/>
    </source>
</evidence>
<accession>A0A2I0W5D4</accession>
<evidence type="ECO:0000259" key="6">
    <source>
        <dbReference type="PROSITE" id="PS50863"/>
    </source>
</evidence>
<keyword evidence="2" id="KW-0805">Transcription regulation</keyword>
<dbReference type="InterPro" id="IPR015300">
    <property type="entry name" value="DNA-bd_pseudobarrel_sf"/>
</dbReference>
<feature type="domain" description="TF-B3" evidence="6">
    <location>
        <begin position="16"/>
        <end position="109"/>
    </location>
</feature>
<keyword evidence="4" id="KW-0804">Transcription</keyword>
<evidence type="ECO:0000256" key="3">
    <source>
        <dbReference type="ARBA" id="ARBA00023125"/>
    </source>
</evidence>
<evidence type="ECO:0000256" key="1">
    <source>
        <dbReference type="ARBA" id="ARBA00004123"/>
    </source>
</evidence>
<comment type="subcellular location">
    <subcellularLocation>
        <location evidence="1">Nucleus</location>
    </subcellularLocation>
</comment>
<dbReference type="STRING" id="906689.A0A2I0W5D4"/>
<feature type="domain" description="TF-B3" evidence="6">
    <location>
        <begin position="259"/>
        <end position="351"/>
    </location>
</feature>
<dbReference type="GO" id="GO:0003677">
    <property type="term" value="F:DNA binding"/>
    <property type="evidence" value="ECO:0007669"/>
    <property type="project" value="UniProtKB-KW"/>
</dbReference>
<dbReference type="InterPro" id="IPR044837">
    <property type="entry name" value="REM16-like"/>
</dbReference>
<name>A0A2I0W5D4_9ASPA</name>
<dbReference type="InterPro" id="IPR003340">
    <property type="entry name" value="B3_DNA-bd"/>
</dbReference>